<feature type="region of interest" description="Disordered" evidence="7">
    <location>
        <begin position="1"/>
        <end position="35"/>
    </location>
</feature>
<evidence type="ECO:0000256" key="4">
    <source>
        <dbReference type="ARBA" id="ARBA00035200"/>
    </source>
</evidence>
<keyword evidence="5" id="KW-0694">RNA-binding</keyword>
<sequence length="176" mass="19547">MPKKKVKKYRGSKTCGGGAKKKRRGGGSRGGRGNAGVHKHKYIKFVKLAKEGLYEFGKHGFNRPKVVRAEYKALRELKLRLRELKDEGILDDELYRFFDAREEINVGDLDIVVDRLVEVGLAKKEGEVYEVNLGEIGYEKLLGAGRITKPVKVVVSYATPKAIEKIEAAGGEVVSS</sequence>
<dbReference type="Gene3D" id="3.100.10.10">
    <property type="match status" value="1"/>
</dbReference>
<dbReference type="GO" id="GO:0003735">
    <property type="term" value="F:structural constituent of ribosome"/>
    <property type="evidence" value="ECO:0007669"/>
    <property type="project" value="InterPro"/>
</dbReference>
<dbReference type="GO" id="GO:0006412">
    <property type="term" value="P:translation"/>
    <property type="evidence" value="ECO:0007669"/>
    <property type="project" value="UniProtKB-UniRule"/>
</dbReference>
<dbReference type="InterPro" id="IPR021131">
    <property type="entry name" value="Ribosomal_uL15/eL18"/>
</dbReference>
<feature type="domain" description="Large ribosomal subunit protein uL15/eL18" evidence="8">
    <location>
        <begin position="103"/>
        <end position="174"/>
    </location>
</feature>
<dbReference type="PaxDb" id="589924-Ferp_1158"/>
<dbReference type="GeneID" id="8778670"/>
<dbReference type="InterPro" id="IPR001196">
    <property type="entry name" value="Ribosomal_uL15_CS"/>
</dbReference>
<dbReference type="Pfam" id="PF00828">
    <property type="entry name" value="Ribosomal_L27A"/>
    <property type="match status" value="1"/>
</dbReference>
<dbReference type="HAMAP" id="MF_01341">
    <property type="entry name" value="Ribosomal_uL15"/>
    <property type="match status" value="1"/>
</dbReference>
<gene>
    <name evidence="5" type="primary">rpl15</name>
    <name evidence="9" type="ordered locus">Ferp_1158</name>
</gene>
<keyword evidence="2 5" id="KW-0689">Ribosomal protein</keyword>
<comment type="function">
    <text evidence="5">Binds to the 23S rRNA.</text>
</comment>
<evidence type="ECO:0000256" key="1">
    <source>
        <dbReference type="ARBA" id="ARBA00007320"/>
    </source>
</evidence>
<dbReference type="GO" id="GO:0019843">
    <property type="term" value="F:rRNA binding"/>
    <property type="evidence" value="ECO:0007669"/>
    <property type="project" value="UniProtKB-UniRule"/>
</dbReference>
<comment type="subunit">
    <text evidence="5">Part of the 50S ribosomal subunit.</text>
</comment>
<dbReference type="InterPro" id="IPR030878">
    <property type="entry name" value="Ribosomal_uL15"/>
</dbReference>
<dbReference type="KEGG" id="fpl:Ferp_1158"/>
<dbReference type="EMBL" id="CP001899">
    <property type="protein sequence ID" value="ADC65317.1"/>
    <property type="molecule type" value="Genomic_DNA"/>
</dbReference>
<dbReference type="OrthoDB" id="9418at2157"/>
<comment type="similarity">
    <text evidence="1 5 6">Belongs to the universal ribosomal protein uL15 family.</text>
</comment>
<evidence type="ECO:0000256" key="2">
    <source>
        <dbReference type="ARBA" id="ARBA00022980"/>
    </source>
</evidence>
<dbReference type="eggNOG" id="arCOG00779">
    <property type="taxonomic scope" value="Archaea"/>
</dbReference>
<reference evidence="9 10" key="2">
    <citation type="journal article" date="2011" name="Stand. Genomic Sci.">
        <title>Complete genome sequence of Ferroglobus placidus AEDII12DO.</title>
        <authorList>
            <person name="Anderson I."/>
            <person name="Risso C."/>
            <person name="Holmes D."/>
            <person name="Lucas S."/>
            <person name="Copeland A."/>
            <person name="Lapidus A."/>
            <person name="Cheng J.F."/>
            <person name="Bruce D."/>
            <person name="Goodwin L."/>
            <person name="Pitluck S."/>
            <person name="Saunders E."/>
            <person name="Brettin T."/>
            <person name="Detter J.C."/>
            <person name="Han C."/>
            <person name="Tapia R."/>
            <person name="Larimer F."/>
            <person name="Land M."/>
            <person name="Hauser L."/>
            <person name="Woyke T."/>
            <person name="Lovley D."/>
            <person name="Kyrpides N."/>
            <person name="Ivanova N."/>
        </authorList>
    </citation>
    <scope>NUCLEOTIDE SEQUENCE [LARGE SCALE GENOMIC DNA]</scope>
    <source>
        <strain evidence="10">DSM 10642 / AEDII12DO</strain>
    </source>
</reference>
<dbReference type="InterPro" id="IPR027386">
    <property type="entry name" value="Rbsml_uL15_N"/>
</dbReference>
<accession>D3RXV4</accession>
<dbReference type="HOGENOM" id="CLU_109163_0_0_2"/>
<evidence type="ECO:0000256" key="5">
    <source>
        <dbReference type="HAMAP-Rule" id="MF_01341"/>
    </source>
</evidence>
<keyword evidence="10" id="KW-1185">Reference proteome</keyword>
<evidence type="ECO:0000313" key="10">
    <source>
        <dbReference type="Proteomes" id="UP000002613"/>
    </source>
</evidence>
<organism evidence="9 10">
    <name type="scientific">Ferroglobus placidus (strain DSM 10642 / AEDII12DO)</name>
    <dbReference type="NCBI Taxonomy" id="589924"/>
    <lineage>
        <taxon>Archaea</taxon>
        <taxon>Methanobacteriati</taxon>
        <taxon>Methanobacteriota</taxon>
        <taxon>Archaeoglobi</taxon>
        <taxon>Archaeoglobales</taxon>
        <taxon>Archaeoglobaceae</taxon>
        <taxon>Ferroglobus</taxon>
    </lineage>
</organism>
<keyword evidence="5" id="KW-0699">rRNA-binding</keyword>
<dbReference type="STRING" id="589924.Ferp_1158"/>
<dbReference type="AlphaFoldDB" id="D3RXV4"/>
<protein>
    <recommendedName>
        <fullName evidence="4 5">Large ribosomal subunit protein uL15</fullName>
    </recommendedName>
</protein>
<keyword evidence="3 5" id="KW-0687">Ribonucleoprotein</keyword>
<name>D3RXV4_FERPA</name>
<evidence type="ECO:0000256" key="7">
    <source>
        <dbReference type="SAM" id="MobiDB-lite"/>
    </source>
</evidence>
<reference evidence="10" key="1">
    <citation type="submission" date="2010-02" db="EMBL/GenBank/DDBJ databases">
        <title>Complete sequence of Ferroglobus placidus DSM 10642.</title>
        <authorList>
            <consortium name="US DOE Joint Genome Institute"/>
            <person name="Lucas S."/>
            <person name="Copeland A."/>
            <person name="Lapidus A."/>
            <person name="Cheng J.-F."/>
            <person name="Bruce D."/>
            <person name="Goodwin L."/>
            <person name="Pitluck S."/>
            <person name="Saunders E."/>
            <person name="Brettin T."/>
            <person name="Detter J.C."/>
            <person name="Han C."/>
            <person name="Tapia R."/>
            <person name="Larimer F."/>
            <person name="Land M."/>
            <person name="Hauser L."/>
            <person name="Kyrpides N."/>
            <person name="Ivanova N."/>
            <person name="Holmes D."/>
            <person name="Lovley D."/>
            <person name="Kyrpides N."/>
            <person name="Anderson I.J."/>
            <person name="Woyke T."/>
        </authorList>
    </citation>
    <scope>NUCLEOTIDE SEQUENCE [LARGE SCALE GENOMIC DNA]</scope>
    <source>
        <strain evidence="10">DSM 10642 / AEDII12DO</strain>
    </source>
</reference>
<evidence type="ECO:0000256" key="3">
    <source>
        <dbReference type="ARBA" id="ARBA00023274"/>
    </source>
</evidence>
<evidence type="ECO:0000259" key="8">
    <source>
        <dbReference type="Pfam" id="PF00828"/>
    </source>
</evidence>
<dbReference type="SUPFAM" id="SSF52080">
    <property type="entry name" value="Ribosomal proteins L15p and L18e"/>
    <property type="match status" value="2"/>
</dbReference>
<dbReference type="InterPro" id="IPR036227">
    <property type="entry name" value="Ribosomal_uL15/eL18_sf"/>
</dbReference>
<evidence type="ECO:0000313" key="9">
    <source>
        <dbReference type="EMBL" id="ADC65317.1"/>
    </source>
</evidence>
<dbReference type="PANTHER" id="PTHR11721:SF3">
    <property type="entry name" value="LARGE RIBOSOMAL SUBUNIT PROTEIN UL15"/>
    <property type="match status" value="1"/>
</dbReference>
<dbReference type="Gene3D" id="4.10.990.10">
    <property type="match status" value="1"/>
</dbReference>
<dbReference type="GO" id="GO:0022625">
    <property type="term" value="C:cytosolic large ribosomal subunit"/>
    <property type="evidence" value="ECO:0007669"/>
    <property type="project" value="TreeGrafter"/>
</dbReference>
<dbReference type="PANTHER" id="PTHR11721">
    <property type="entry name" value="60S RIBOSOMAL PROTEIN L27A"/>
    <property type="match status" value="1"/>
</dbReference>
<dbReference type="Proteomes" id="UP000002613">
    <property type="component" value="Chromosome"/>
</dbReference>
<feature type="compositionally biased region" description="Basic residues" evidence="7">
    <location>
        <begin position="1"/>
        <end position="11"/>
    </location>
</feature>
<dbReference type="RefSeq" id="WP_012965660.1">
    <property type="nucleotide sequence ID" value="NC_013849.1"/>
</dbReference>
<dbReference type="PROSITE" id="PS00475">
    <property type="entry name" value="RIBOSOMAL_L15"/>
    <property type="match status" value="1"/>
</dbReference>
<proteinExistence type="inferred from homology"/>
<evidence type="ECO:0000256" key="6">
    <source>
        <dbReference type="RuleBase" id="RU003888"/>
    </source>
</evidence>